<dbReference type="AlphaFoldDB" id="A0A1T4X6P8"/>
<accession>A0A1T4X6P8</accession>
<reference evidence="1 2" key="1">
    <citation type="submission" date="2017-02" db="EMBL/GenBank/DDBJ databases">
        <authorList>
            <person name="Peterson S.W."/>
        </authorList>
    </citation>
    <scope>NUCLEOTIDE SEQUENCE [LARGE SCALE GENOMIC DNA]</scope>
    <source>
        <strain evidence="1 2">ATCC 49788</strain>
    </source>
</reference>
<evidence type="ECO:0000313" key="1">
    <source>
        <dbReference type="EMBL" id="SKA85087.1"/>
    </source>
</evidence>
<evidence type="ECO:0000313" key="2">
    <source>
        <dbReference type="Proteomes" id="UP000190460"/>
    </source>
</evidence>
<dbReference type="EMBL" id="FUYB01000013">
    <property type="protein sequence ID" value="SKA85087.1"/>
    <property type="molecule type" value="Genomic_DNA"/>
</dbReference>
<name>A0A1T4X6P8_9GAMM</name>
<dbReference type="STRING" id="92487.SAMN02745130_02576"/>
<dbReference type="RefSeq" id="WP_078923034.1">
    <property type="nucleotide sequence ID" value="NZ_FUYB01000013.1"/>
</dbReference>
<dbReference type="OrthoDB" id="9772295at2"/>
<organism evidence="1 2">
    <name type="scientific">Thiothrix eikelboomii</name>
    <dbReference type="NCBI Taxonomy" id="92487"/>
    <lineage>
        <taxon>Bacteria</taxon>
        <taxon>Pseudomonadati</taxon>
        <taxon>Pseudomonadota</taxon>
        <taxon>Gammaproteobacteria</taxon>
        <taxon>Thiotrichales</taxon>
        <taxon>Thiotrichaceae</taxon>
        <taxon>Thiothrix</taxon>
    </lineage>
</organism>
<protein>
    <submittedName>
        <fullName evidence="1">Uncharacterized conserved protein, DUF1800 family</fullName>
    </submittedName>
</protein>
<keyword evidence="2" id="KW-1185">Reference proteome</keyword>
<dbReference type="Proteomes" id="UP000190460">
    <property type="component" value="Unassembled WGS sequence"/>
</dbReference>
<dbReference type="InterPro" id="IPR014917">
    <property type="entry name" value="DUF1800"/>
</dbReference>
<dbReference type="Pfam" id="PF08811">
    <property type="entry name" value="DUF1800"/>
    <property type="match status" value="1"/>
</dbReference>
<sequence>MLITDYAASRHLASRLELGINHHLCKQRIGQTVEQIFATLCPDQAPSLTKLPLLTAWEDMAVFYQSNRNRKIELNKLARTEGVLLTNWWLEELHKTQFPLWERMTLFWHNHFTSSLTKVIWPQWMLKQHQLLRTHALGNFAELLHAIAKDPAMLTYLDGSKNIATSPNENFARELLELFTLGVGHYNEQDIIQVARAFSGWNVNNLTGEFIFQPKLHDNSQKHFLGHSGKFNGTDIINILLDQPRTAEHLAEKFWKEFISHESVNPSIIQEWATTFRESGYEIKALLLKIITSPIFWETQQRGSLIKSPVEFTLGLIRELQIPFAEYPALKIVNQQLGQDLFNPPDVKGWRGGTDWITNTRLIRRYDLIPKLLAEHGSEAQSLVRELVAKTNAVGSIGSSIKAGGFFKNILPQISCSTDPSPLVAWLLPVKPVAAPNCNQNADTILMTVLKDPTYQLR</sequence>
<proteinExistence type="predicted"/>
<gene>
    <name evidence="1" type="ORF">SAMN02745130_02576</name>
</gene>